<name>A0A9Q1KZ19_9CARY</name>
<dbReference type="EMBL" id="JAKOGI010000008">
    <property type="protein sequence ID" value="KAJ8451690.1"/>
    <property type="molecule type" value="Genomic_DNA"/>
</dbReference>
<reference evidence="2" key="1">
    <citation type="submission" date="2022-04" db="EMBL/GenBank/DDBJ databases">
        <title>Carnegiea gigantea Genome sequencing and assembly v2.</title>
        <authorList>
            <person name="Copetti D."/>
            <person name="Sanderson M.J."/>
            <person name="Burquez A."/>
            <person name="Wojciechowski M.F."/>
        </authorList>
    </citation>
    <scope>NUCLEOTIDE SEQUENCE</scope>
    <source>
        <strain evidence="2">SGP5-SGP5p</strain>
        <tissue evidence="2">Aerial part</tissue>
    </source>
</reference>
<feature type="compositionally biased region" description="Polar residues" evidence="1">
    <location>
        <begin position="170"/>
        <end position="186"/>
    </location>
</feature>
<proteinExistence type="predicted"/>
<evidence type="ECO:0000256" key="1">
    <source>
        <dbReference type="SAM" id="MobiDB-lite"/>
    </source>
</evidence>
<organism evidence="2 3">
    <name type="scientific">Carnegiea gigantea</name>
    <dbReference type="NCBI Taxonomy" id="171969"/>
    <lineage>
        <taxon>Eukaryota</taxon>
        <taxon>Viridiplantae</taxon>
        <taxon>Streptophyta</taxon>
        <taxon>Embryophyta</taxon>
        <taxon>Tracheophyta</taxon>
        <taxon>Spermatophyta</taxon>
        <taxon>Magnoliopsida</taxon>
        <taxon>eudicotyledons</taxon>
        <taxon>Gunneridae</taxon>
        <taxon>Pentapetalae</taxon>
        <taxon>Caryophyllales</taxon>
        <taxon>Cactineae</taxon>
        <taxon>Cactaceae</taxon>
        <taxon>Cactoideae</taxon>
        <taxon>Echinocereeae</taxon>
        <taxon>Carnegiea</taxon>
    </lineage>
</organism>
<accession>A0A9Q1KZ19</accession>
<evidence type="ECO:0000313" key="3">
    <source>
        <dbReference type="Proteomes" id="UP001153076"/>
    </source>
</evidence>
<feature type="region of interest" description="Disordered" evidence="1">
    <location>
        <begin position="145"/>
        <end position="186"/>
    </location>
</feature>
<dbReference type="AlphaFoldDB" id="A0A9Q1KZ19"/>
<gene>
    <name evidence="2" type="ORF">Cgig2_018324</name>
</gene>
<dbReference type="Proteomes" id="UP001153076">
    <property type="component" value="Unassembled WGS sequence"/>
</dbReference>
<evidence type="ECO:0000313" key="2">
    <source>
        <dbReference type="EMBL" id="KAJ8451690.1"/>
    </source>
</evidence>
<protein>
    <submittedName>
        <fullName evidence="2">Uncharacterized protein</fullName>
    </submittedName>
</protein>
<feature type="compositionally biased region" description="Basic and acidic residues" evidence="1">
    <location>
        <begin position="145"/>
        <end position="168"/>
    </location>
</feature>
<comment type="caution">
    <text evidence="2">The sequence shown here is derived from an EMBL/GenBank/DDBJ whole genome shotgun (WGS) entry which is preliminary data.</text>
</comment>
<sequence>MSFFRLQLDCCLQDILIDHRALPKSRLELKHAAVTVRLQNAWQNIDINAATEIFARAGESQSGQRYHLISIAGGDSPSVAPSTSLRQERQDKSLIVTEQAHLEVQQQPSKNGTLRNSMGQGVTMQILTGERIASPTVKAIYRPKEAKTQISQHTDKRLLKHKNREDAAQKFSSESLDQSPQCHLLV</sequence>
<keyword evidence="3" id="KW-1185">Reference proteome</keyword>